<reference evidence="4 5" key="1">
    <citation type="submission" date="2014-07" db="EMBL/GenBank/DDBJ databases">
        <authorList>
            <person name="McCorrison J."/>
            <person name="Sanka R."/>
            <person name="Torralba M."/>
            <person name="Gillis M."/>
            <person name="Haft D.H."/>
            <person name="Methe B."/>
            <person name="Sutton G."/>
            <person name="Nelson K.E."/>
        </authorList>
    </citation>
    <scope>NUCLEOTIDE SEQUENCE [LARGE SCALE GENOMIC DNA]</scope>
    <source>
        <strain evidence="4 5">S9-PR14</strain>
    </source>
</reference>
<organism evidence="4 5">
    <name type="scientific">Hoylesella timonensis S9-PR14</name>
    <dbReference type="NCBI Taxonomy" id="1401062"/>
    <lineage>
        <taxon>Bacteria</taxon>
        <taxon>Pseudomonadati</taxon>
        <taxon>Bacteroidota</taxon>
        <taxon>Bacteroidia</taxon>
        <taxon>Bacteroidales</taxon>
        <taxon>Prevotellaceae</taxon>
        <taxon>Hoylesella</taxon>
    </lineage>
</organism>
<proteinExistence type="predicted"/>
<evidence type="ECO:0000313" key="4">
    <source>
        <dbReference type="EMBL" id="KGI22678.1"/>
    </source>
</evidence>
<dbReference type="AlphaFoldDB" id="A0A098YVU9"/>
<dbReference type="PANTHER" id="PTHR43119">
    <property type="entry name" value="ABC TRANSPORT PROTEIN ATP-BINDING COMPONENT-RELATED"/>
    <property type="match status" value="1"/>
</dbReference>
<dbReference type="InterPro" id="IPR003439">
    <property type="entry name" value="ABC_transporter-like_ATP-bd"/>
</dbReference>
<feature type="domain" description="ABC transporter" evidence="3">
    <location>
        <begin position="17"/>
        <end position="161"/>
    </location>
</feature>
<dbReference type="GO" id="GO:0005524">
    <property type="term" value="F:ATP binding"/>
    <property type="evidence" value="ECO:0007669"/>
    <property type="project" value="UniProtKB-KW"/>
</dbReference>
<accession>A0A098YVU9</accession>
<comment type="caution">
    <text evidence="4">The sequence shown here is derived from an EMBL/GenBank/DDBJ whole genome shotgun (WGS) entry which is preliminary data.</text>
</comment>
<dbReference type="Proteomes" id="UP000029723">
    <property type="component" value="Unassembled WGS sequence"/>
</dbReference>
<dbReference type="InterPro" id="IPR027417">
    <property type="entry name" value="P-loop_NTPase"/>
</dbReference>
<dbReference type="Pfam" id="PF00005">
    <property type="entry name" value="ABC_tran"/>
    <property type="match status" value="1"/>
</dbReference>
<protein>
    <recommendedName>
        <fullName evidence="3">ABC transporter domain-containing protein</fullName>
    </recommendedName>
</protein>
<evidence type="ECO:0000256" key="2">
    <source>
        <dbReference type="ARBA" id="ARBA00022840"/>
    </source>
</evidence>
<evidence type="ECO:0000259" key="3">
    <source>
        <dbReference type="Pfam" id="PF00005"/>
    </source>
</evidence>
<gene>
    <name evidence="4" type="ORF">HMPREF9304_03300</name>
</gene>
<keyword evidence="2" id="KW-0067">ATP-binding</keyword>
<dbReference type="OrthoDB" id="1119394at2"/>
<sequence>MIEIKDATITIAGKTLLEDCSFIAHKGQITAILGCNSEALTALVHAFLGFLPLNKGYVSIDGEEIMPLSAPFFRQKIAYVPVNFAFGNMQVFELLRTLMGNSLSVMKEQKKALWKEWEALAIEKTCYDAVWESLPTDVQQRIVLSVAGMLDRKIILMNQPTLYQTEESQMVVTSYIKSLRSEDSVVCFTTMDEEVAQVADVIVKLTM</sequence>
<evidence type="ECO:0000256" key="1">
    <source>
        <dbReference type="ARBA" id="ARBA00022741"/>
    </source>
</evidence>
<dbReference type="RefSeq" id="WP_036926349.1">
    <property type="nucleotide sequence ID" value="NZ_JRPQ01000062.1"/>
</dbReference>
<dbReference type="GO" id="GO:0016887">
    <property type="term" value="F:ATP hydrolysis activity"/>
    <property type="evidence" value="ECO:0007669"/>
    <property type="project" value="InterPro"/>
</dbReference>
<name>A0A098YVU9_9BACT</name>
<dbReference type="PANTHER" id="PTHR43119:SF1">
    <property type="entry name" value="ABC TRANSPORTER DOMAIN-CONTAINING PROTEIN"/>
    <property type="match status" value="1"/>
</dbReference>
<dbReference type="EMBL" id="JRPQ01000062">
    <property type="protein sequence ID" value="KGI22678.1"/>
    <property type="molecule type" value="Genomic_DNA"/>
</dbReference>
<dbReference type="PROSITE" id="PS00211">
    <property type="entry name" value="ABC_TRANSPORTER_1"/>
    <property type="match status" value="1"/>
</dbReference>
<evidence type="ECO:0000313" key="5">
    <source>
        <dbReference type="Proteomes" id="UP000029723"/>
    </source>
</evidence>
<dbReference type="InterPro" id="IPR017871">
    <property type="entry name" value="ABC_transporter-like_CS"/>
</dbReference>
<keyword evidence="1" id="KW-0547">Nucleotide-binding</keyword>
<dbReference type="Gene3D" id="3.40.50.300">
    <property type="entry name" value="P-loop containing nucleotide triphosphate hydrolases"/>
    <property type="match status" value="1"/>
</dbReference>
<dbReference type="SUPFAM" id="SSF52540">
    <property type="entry name" value="P-loop containing nucleoside triphosphate hydrolases"/>
    <property type="match status" value="1"/>
</dbReference>